<evidence type="ECO:0000313" key="4">
    <source>
        <dbReference type="Proteomes" id="UP000276991"/>
    </source>
</evidence>
<organism evidence="3 4">
    <name type="scientific">Acanthocheilonema viteae</name>
    <name type="common">Filarial nematode worm</name>
    <name type="synonym">Dipetalonema viteae</name>
    <dbReference type="NCBI Taxonomy" id="6277"/>
    <lineage>
        <taxon>Eukaryota</taxon>
        <taxon>Metazoa</taxon>
        <taxon>Ecdysozoa</taxon>
        <taxon>Nematoda</taxon>
        <taxon>Chromadorea</taxon>
        <taxon>Rhabditida</taxon>
        <taxon>Spirurina</taxon>
        <taxon>Spiruromorpha</taxon>
        <taxon>Filarioidea</taxon>
        <taxon>Onchocercidae</taxon>
        <taxon>Acanthocheilonema</taxon>
    </lineage>
</organism>
<accession>A0A498SCB2</accession>
<name>A0A498SCB2_ACAVI</name>
<dbReference type="EMBL" id="UPTC01001126">
    <property type="protein sequence ID" value="VBB31161.1"/>
    <property type="molecule type" value="Genomic_DNA"/>
</dbReference>
<protein>
    <recommendedName>
        <fullName evidence="5">Major facilitator superfamily associated domain-containing protein</fullName>
    </recommendedName>
</protein>
<evidence type="ECO:0000256" key="2">
    <source>
        <dbReference type="SAM" id="Phobius"/>
    </source>
</evidence>
<dbReference type="GO" id="GO:0015293">
    <property type="term" value="F:symporter activity"/>
    <property type="evidence" value="ECO:0007669"/>
    <property type="project" value="InterPro"/>
</dbReference>
<proteinExistence type="inferred from homology"/>
<evidence type="ECO:0000256" key="1">
    <source>
        <dbReference type="ARBA" id="ARBA00008335"/>
    </source>
</evidence>
<dbReference type="AlphaFoldDB" id="A0A498SCB2"/>
<feature type="transmembrane region" description="Helical" evidence="2">
    <location>
        <begin position="396"/>
        <end position="418"/>
    </location>
</feature>
<dbReference type="PANTHER" id="PTHR11328:SF28">
    <property type="entry name" value="MAJOR FACILITATOR SUPERFAMILY DOMAIN-CONTAINING PROTEIN 12"/>
    <property type="match status" value="1"/>
</dbReference>
<feature type="transmembrane region" description="Helical" evidence="2">
    <location>
        <begin position="306"/>
        <end position="331"/>
    </location>
</feature>
<comment type="similarity">
    <text evidence="1">Belongs to the major facilitator superfamily.</text>
</comment>
<dbReference type="GO" id="GO:0008643">
    <property type="term" value="P:carbohydrate transport"/>
    <property type="evidence" value="ECO:0007669"/>
    <property type="project" value="InterPro"/>
</dbReference>
<feature type="transmembrane region" description="Helical" evidence="2">
    <location>
        <begin position="198"/>
        <end position="215"/>
    </location>
</feature>
<feature type="transmembrane region" description="Helical" evidence="2">
    <location>
        <begin position="471"/>
        <end position="496"/>
    </location>
</feature>
<keyword evidence="4" id="KW-1185">Reference proteome</keyword>
<dbReference type="InterPro" id="IPR039672">
    <property type="entry name" value="MFS_2"/>
</dbReference>
<dbReference type="Pfam" id="PF13347">
    <property type="entry name" value="MFS_2"/>
    <property type="match status" value="1"/>
</dbReference>
<dbReference type="InterPro" id="IPR036259">
    <property type="entry name" value="MFS_trans_sf"/>
</dbReference>
<keyword evidence="2" id="KW-1133">Transmembrane helix</keyword>
<evidence type="ECO:0008006" key="5">
    <source>
        <dbReference type="Google" id="ProtNLM"/>
    </source>
</evidence>
<gene>
    <name evidence="3" type="ORF">NAV_LOCUS5952</name>
</gene>
<dbReference type="Proteomes" id="UP000276991">
    <property type="component" value="Unassembled WGS sequence"/>
</dbReference>
<dbReference type="Gene3D" id="1.20.1250.20">
    <property type="entry name" value="MFS general substrate transporter like domains"/>
    <property type="match status" value="1"/>
</dbReference>
<sequence>MTTTPSDKNVVIEDGITQLDGTELPRILVSTPPIPEETNLRSHTDRIRADGSVTCGMERSQGRESEEAADVESDIYGEVVSASNICIGFTISNWKFHDSSGPYWYYAFLETADRSNELSSCQVFGYGTGHFYNDLCASLWFTYLLLFMEKVIVMRSSTAGLIMLIGQATDAMSTAFIGVLSDSKSAPLCFRHCGQRKSWHAFGTVLVTFSFPFIYNKCLICGQSTTDWEVFVWYAPYVIIFQFGWAAVQVSHLALLPELTCNESRRTMMNSVRHGFTVIANLIVFSLLSVLLYFDDKGSAIGPLDLWHFSTVSGMVIVLGLFMEIIFYTVINEPSRTDRVIVSAHLRYQSGILHSFKLSLLKWMYRLQFYQSLAFVGCLCGIASCMVMLFDIYFPVHIIAVLLGIAQAILLITSLSAVAKLIRQDTRNGAFVYGIFSSMDKISNGLALQIVQLFSPSSCVAIESAVDCIRFYRVVVTVVPGACLLIAFFVLLSLVISERWNSRDLSPVFEDSLSNAGSNQQLCR</sequence>
<feature type="transmembrane region" description="Helical" evidence="2">
    <location>
        <begin position="235"/>
        <end position="255"/>
    </location>
</feature>
<dbReference type="STRING" id="6277.A0A498SCB2"/>
<dbReference type="OrthoDB" id="1730117at2759"/>
<evidence type="ECO:0000313" key="3">
    <source>
        <dbReference type="EMBL" id="VBB31161.1"/>
    </source>
</evidence>
<dbReference type="PANTHER" id="PTHR11328">
    <property type="entry name" value="MAJOR FACILITATOR SUPERFAMILY DOMAIN-CONTAINING PROTEIN"/>
    <property type="match status" value="1"/>
</dbReference>
<reference evidence="3 4" key="1">
    <citation type="submission" date="2018-08" db="EMBL/GenBank/DDBJ databases">
        <authorList>
            <person name="Laetsch R D."/>
            <person name="Stevens L."/>
            <person name="Kumar S."/>
            <person name="Blaxter L. M."/>
        </authorList>
    </citation>
    <scope>NUCLEOTIDE SEQUENCE [LARGE SCALE GENOMIC DNA]</scope>
</reference>
<keyword evidence="2" id="KW-0812">Transmembrane</keyword>
<dbReference type="GO" id="GO:0005886">
    <property type="term" value="C:plasma membrane"/>
    <property type="evidence" value="ECO:0007669"/>
    <property type="project" value="TreeGrafter"/>
</dbReference>
<keyword evidence="2" id="KW-0472">Membrane</keyword>
<dbReference type="SUPFAM" id="SSF103473">
    <property type="entry name" value="MFS general substrate transporter"/>
    <property type="match status" value="1"/>
</dbReference>
<feature type="transmembrane region" description="Helical" evidence="2">
    <location>
        <begin position="369"/>
        <end position="390"/>
    </location>
</feature>
<feature type="transmembrane region" description="Helical" evidence="2">
    <location>
        <begin position="276"/>
        <end position="294"/>
    </location>
</feature>